<organism evidence="2 3">
    <name type="scientific">Aspergillus taichungensis</name>
    <dbReference type="NCBI Taxonomy" id="482145"/>
    <lineage>
        <taxon>Eukaryota</taxon>
        <taxon>Fungi</taxon>
        <taxon>Dikarya</taxon>
        <taxon>Ascomycota</taxon>
        <taxon>Pezizomycotina</taxon>
        <taxon>Eurotiomycetes</taxon>
        <taxon>Eurotiomycetidae</taxon>
        <taxon>Eurotiales</taxon>
        <taxon>Aspergillaceae</taxon>
        <taxon>Aspergillus</taxon>
        <taxon>Aspergillus subgen. Circumdati</taxon>
    </lineage>
</organism>
<feature type="region of interest" description="Disordered" evidence="1">
    <location>
        <begin position="74"/>
        <end position="104"/>
    </location>
</feature>
<reference evidence="3" key="1">
    <citation type="submission" date="2017-12" db="EMBL/GenBank/DDBJ databases">
        <authorList>
            <consortium name="DOE Joint Genome Institute"/>
            <person name="Mondo S.J."/>
            <person name="Kjaerbolling I."/>
            <person name="Vesth T.C."/>
            <person name="Frisvad J.C."/>
            <person name="Nybo J.L."/>
            <person name="Theobald S."/>
            <person name="Kuo A."/>
            <person name="Bowyer P."/>
            <person name="Matsuda Y."/>
            <person name="Lyhne E.K."/>
            <person name="Kogle M.E."/>
            <person name="Clum A."/>
            <person name="Lipzen A."/>
            <person name="Salamov A."/>
            <person name="Ngan C.Y."/>
            <person name="Daum C."/>
            <person name="Chiniquy J."/>
            <person name="Barry K."/>
            <person name="LaButti K."/>
            <person name="Haridas S."/>
            <person name="Simmons B.A."/>
            <person name="Magnuson J.K."/>
            <person name="Mortensen U.H."/>
            <person name="Larsen T.O."/>
            <person name="Grigoriev I.V."/>
            <person name="Baker S.E."/>
            <person name="Andersen M.R."/>
            <person name="Nordberg H.P."/>
            <person name="Cantor M.N."/>
            <person name="Hua S.X."/>
        </authorList>
    </citation>
    <scope>NUCLEOTIDE SEQUENCE [LARGE SCALE GENOMIC DNA]</scope>
    <source>
        <strain evidence="3">IBT 19404</strain>
    </source>
</reference>
<proteinExistence type="predicted"/>
<dbReference type="AlphaFoldDB" id="A0A2J5HL81"/>
<sequence length="104" mass="11548">MDPSYMIPKHTPGKRIAPAQVKDNDSKFQLRLDAGESLDGKKNVYLQVNSQAKNDSLVTFRRKNGTLANLATGVIDENTPAESQEDTARESWQDMAQQARDNLG</sequence>
<accession>A0A2J5HL81</accession>
<dbReference type="Proteomes" id="UP000235023">
    <property type="component" value="Unassembled WGS sequence"/>
</dbReference>
<feature type="compositionally biased region" description="Polar residues" evidence="1">
    <location>
        <begin position="94"/>
        <end position="104"/>
    </location>
</feature>
<gene>
    <name evidence="2" type="ORF">BDW42DRAFT_187730</name>
</gene>
<evidence type="ECO:0000313" key="2">
    <source>
        <dbReference type="EMBL" id="PLN77902.1"/>
    </source>
</evidence>
<name>A0A2J5HL81_9EURO</name>
<evidence type="ECO:0000256" key="1">
    <source>
        <dbReference type="SAM" id="MobiDB-lite"/>
    </source>
</evidence>
<protein>
    <submittedName>
        <fullName evidence="2">Uncharacterized protein</fullName>
    </submittedName>
</protein>
<dbReference type="EMBL" id="KZ559586">
    <property type="protein sequence ID" value="PLN77902.1"/>
    <property type="molecule type" value="Genomic_DNA"/>
</dbReference>
<dbReference type="OrthoDB" id="4387771at2759"/>
<keyword evidence="3" id="KW-1185">Reference proteome</keyword>
<evidence type="ECO:0000313" key="3">
    <source>
        <dbReference type="Proteomes" id="UP000235023"/>
    </source>
</evidence>
<feature type="region of interest" description="Disordered" evidence="1">
    <location>
        <begin position="1"/>
        <end position="21"/>
    </location>
</feature>